<comment type="caution">
    <text evidence="1">The sequence shown here is derived from an EMBL/GenBank/DDBJ whole genome shotgun (WGS) entry which is preliminary data.</text>
</comment>
<accession>A0ABP0JSC5</accession>
<organism evidence="1 2">
    <name type="scientific">Durusdinium trenchii</name>
    <dbReference type="NCBI Taxonomy" id="1381693"/>
    <lineage>
        <taxon>Eukaryota</taxon>
        <taxon>Sar</taxon>
        <taxon>Alveolata</taxon>
        <taxon>Dinophyceae</taxon>
        <taxon>Suessiales</taxon>
        <taxon>Symbiodiniaceae</taxon>
        <taxon>Durusdinium</taxon>
    </lineage>
</organism>
<evidence type="ECO:0000313" key="1">
    <source>
        <dbReference type="EMBL" id="CAK9017353.1"/>
    </source>
</evidence>
<reference evidence="1 2" key="1">
    <citation type="submission" date="2024-02" db="EMBL/GenBank/DDBJ databases">
        <authorList>
            <person name="Chen Y."/>
            <person name="Shah S."/>
            <person name="Dougan E. K."/>
            <person name="Thang M."/>
            <person name="Chan C."/>
        </authorList>
    </citation>
    <scope>NUCLEOTIDE SEQUENCE [LARGE SCALE GENOMIC DNA]</scope>
</reference>
<proteinExistence type="predicted"/>
<gene>
    <name evidence="1" type="ORF">SCF082_LOCUS13599</name>
</gene>
<name>A0ABP0JSC5_9DINO</name>
<protein>
    <submittedName>
        <fullName evidence="1">Uncharacterized protein</fullName>
    </submittedName>
</protein>
<evidence type="ECO:0000313" key="2">
    <source>
        <dbReference type="Proteomes" id="UP001642464"/>
    </source>
</evidence>
<dbReference type="Proteomes" id="UP001642464">
    <property type="component" value="Unassembled WGS sequence"/>
</dbReference>
<sequence>MTRVLVLYWPRVEAPRIPRIKGTVEEEEVCLEWKQCPDNSEYYLGKKCNDQQLVCTRYGKPQKRQCLKWVNCKNSCYCAQWAKLLEESAETADVERLGVAVPEVTADEIVEVETQTDKAASAVG</sequence>
<dbReference type="EMBL" id="CAXAMM010008446">
    <property type="protein sequence ID" value="CAK9017353.1"/>
    <property type="molecule type" value="Genomic_DNA"/>
</dbReference>
<keyword evidence="2" id="KW-1185">Reference proteome</keyword>